<accession>A0A562BAQ6</accession>
<protein>
    <recommendedName>
        <fullName evidence="8">ATP-dependent dethiobiotin synthetase BioD</fullName>
        <ecNumber evidence="8">6.3.3.3</ecNumber>
    </recommendedName>
    <alternativeName>
        <fullName evidence="8">DTB synthetase</fullName>
        <shortName evidence="8">DTBS</shortName>
    </alternativeName>
    <alternativeName>
        <fullName evidence="8">Dethiobiotin synthase</fullName>
    </alternativeName>
</protein>
<feature type="binding site" evidence="8">
    <location>
        <position position="62"/>
    </location>
    <ligand>
        <name>Mg(2+)</name>
        <dbReference type="ChEBI" id="CHEBI:18420"/>
    </ligand>
</feature>
<evidence type="ECO:0000256" key="2">
    <source>
        <dbReference type="ARBA" id="ARBA00022598"/>
    </source>
</evidence>
<keyword evidence="10" id="KW-1185">Reference proteome</keyword>
<dbReference type="PANTHER" id="PTHR43210:SF5">
    <property type="entry name" value="DETHIOBIOTIN SYNTHETASE"/>
    <property type="match status" value="1"/>
</dbReference>
<dbReference type="PIRSF" id="PIRSF006755">
    <property type="entry name" value="DTB_synth"/>
    <property type="match status" value="1"/>
</dbReference>
<dbReference type="NCBIfam" id="TIGR00347">
    <property type="entry name" value="bioD"/>
    <property type="match status" value="1"/>
</dbReference>
<comment type="caution">
    <text evidence="8">Lacks conserved residue(s) required for the propagation of feature annotation.</text>
</comment>
<evidence type="ECO:0000256" key="5">
    <source>
        <dbReference type="ARBA" id="ARBA00022756"/>
    </source>
</evidence>
<dbReference type="InterPro" id="IPR004472">
    <property type="entry name" value="DTB_synth_BioD"/>
</dbReference>
<reference evidence="9 10" key="1">
    <citation type="submission" date="2019-07" db="EMBL/GenBank/DDBJ databases">
        <title>Genome sequencing of lignin-degrading bacterial isolates.</title>
        <authorList>
            <person name="Gladden J."/>
        </authorList>
    </citation>
    <scope>NUCLEOTIDE SEQUENCE [LARGE SCALE GENOMIC DNA]</scope>
    <source>
        <strain evidence="9 10">J11</strain>
    </source>
</reference>
<dbReference type="GO" id="GO:0005829">
    <property type="term" value="C:cytosol"/>
    <property type="evidence" value="ECO:0007669"/>
    <property type="project" value="TreeGrafter"/>
</dbReference>
<dbReference type="GO" id="GO:0009102">
    <property type="term" value="P:biotin biosynthetic process"/>
    <property type="evidence" value="ECO:0007669"/>
    <property type="project" value="UniProtKB-UniRule"/>
</dbReference>
<feature type="binding site" evidence="8">
    <location>
        <position position="49"/>
    </location>
    <ligand>
        <name>substrate</name>
    </ligand>
</feature>
<sequence>MSPNTFRSRFACFVTGTDTGVGKTHATAALLQALARSGRTTLGMKPVASGCEWRDGQWHNEDVDVLRAAGTEHVPPELTCPYLLRTPCSPHLAAVADNTRIEPAPILAAFATLQAAADAVVVEGVGGFRVPLAMEAAAAAGTAGTADTANPVAFPAWDTADLARMLGLPVVLVVGIRLGCLNHALLTAEAVQARGLRLAGWIANQIDPDMALADENIATLDASLSAPRLGTLPWGTPPADAAACLDLTPLLAADPHTDTPAASAPAGHMAA</sequence>
<dbReference type="CDD" id="cd03109">
    <property type="entry name" value="DTBS"/>
    <property type="match status" value="1"/>
</dbReference>
<dbReference type="GO" id="GO:0005524">
    <property type="term" value="F:ATP binding"/>
    <property type="evidence" value="ECO:0007669"/>
    <property type="project" value="UniProtKB-UniRule"/>
</dbReference>
<evidence type="ECO:0000256" key="1">
    <source>
        <dbReference type="ARBA" id="ARBA00022490"/>
    </source>
</evidence>
<evidence type="ECO:0000256" key="6">
    <source>
        <dbReference type="ARBA" id="ARBA00022840"/>
    </source>
</evidence>
<evidence type="ECO:0000313" key="10">
    <source>
        <dbReference type="Proteomes" id="UP000318141"/>
    </source>
</evidence>
<keyword evidence="2 8" id="KW-0436">Ligase</keyword>
<comment type="catalytic activity">
    <reaction evidence="8">
        <text>(7R,8S)-7,8-diammoniononanoate + CO2 + ATP = (4R,5S)-dethiobiotin + ADP + phosphate + 3 H(+)</text>
        <dbReference type="Rhea" id="RHEA:15805"/>
        <dbReference type="ChEBI" id="CHEBI:15378"/>
        <dbReference type="ChEBI" id="CHEBI:16526"/>
        <dbReference type="ChEBI" id="CHEBI:30616"/>
        <dbReference type="ChEBI" id="CHEBI:43474"/>
        <dbReference type="ChEBI" id="CHEBI:149469"/>
        <dbReference type="ChEBI" id="CHEBI:149473"/>
        <dbReference type="ChEBI" id="CHEBI:456216"/>
        <dbReference type="EC" id="6.3.3.3"/>
    </reaction>
</comment>
<evidence type="ECO:0000256" key="7">
    <source>
        <dbReference type="ARBA" id="ARBA00022842"/>
    </source>
</evidence>
<keyword evidence="4 8" id="KW-0547">Nucleotide-binding</keyword>
<dbReference type="AlphaFoldDB" id="A0A562BAQ6"/>
<feature type="binding site" evidence="8">
    <location>
        <position position="24"/>
    </location>
    <ligand>
        <name>Mg(2+)</name>
        <dbReference type="ChEBI" id="CHEBI:18420"/>
    </ligand>
</feature>
<feature type="binding site" evidence="8">
    <location>
        <begin position="204"/>
        <end position="205"/>
    </location>
    <ligand>
        <name>ATP</name>
        <dbReference type="ChEBI" id="CHEBI:30616"/>
    </ligand>
</feature>
<dbReference type="SUPFAM" id="SSF52540">
    <property type="entry name" value="P-loop containing nucleoside triphosphate hydrolases"/>
    <property type="match status" value="1"/>
</dbReference>
<feature type="binding site" evidence="8">
    <location>
        <begin position="233"/>
        <end position="235"/>
    </location>
    <ligand>
        <name>ATP</name>
        <dbReference type="ChEBI" id="CHEBI:30616"/>
    </ligand>
</feature>
<dbReference type="OrthoDB" id="9802097at2"/>
<comment type="caution">
    <text evidence="9">The sequence shown here is derived from an EMBL/GenBank/DDBJ whole genome shotgun (WGS) entry which is preliminary data.</text>
</comment>
<dbReference type="GO" id="GO:0004141">
    <property type="term" value="F:dethiobiotin synthase activity"/>
    <property type="evidence" value="ECO:0007669"/>
    <property type="project" value="UniProtKB-UniRule"/>
</dbReference>
<keyword evidence="1 8" id="KW-0963">Cytoplasm</keyword>
<comment type="cofactor">
    <cofactor evidence="8">
        <name>Mg(2+)</name>
        <dbReference type="ChEBI" id="CHEBI:18420"/>
    </cofactor>
</comment>
<dbReference type="Pfam" id="PF13500">
    <property type="entry name" value="AAA_26"/>
    <property type="match status" value="2"/>
</dbReference>
<dbReference type="GO" id="GO:0042803">
    <property type="term" value="F:protein homodimerization activity"/>
    <property type="evidence" value="ECO:0007669"/>
    <property type="project" value="UniProtKB-ARBA"/>
</dbReference>
<evidence type="ECO:0000256" key="4">
    <source>
        <dbReference type="ARBA" id="ARBA00022741"/>
    </source>
</evidence>
<dbReference type="GO" id="GO:0000287">
    <property type="term" value="F:magnesium ion binding"/>
    <property type="evidence" value="ECO:0007669"/>
    <property type="project" value="UniProtKB-UniRule"/>
</dbReference>
<dbReference type="FunFam" id="3.40.50.300:FF:000292">
    <property type="entry name" value="ATP-dependent dethiobiotin synthetase BioD"/>
    <property type="match status" value="1"/>
</dbReference>
<keyword evidence="6 8" id="KW-0067">ATP-binding</keyword>
<keyword evidence="7 8" id="KW-0460">Magnesium</keyword>
<gene>
    <name evidence="8" type="primary">bioD</name>
    <name evidence="9" type="ORF">L602_003700000120</name>
</gene>
<comment type="subcellular location">
    <subcellularLocation>
        <location evidence="8">Cytoplasm</location>
    </subcellularLocation>
</comment>
<comment type="pathway">
    <text evidence="8">Cofactor biosynthesis; biotin biosynthesis; biotin from 7,8-diaminononanoate: step 1/2.</text>
</comment>
<feature type="active site" evidence="8">
    <location>
        <position position="45"/>
    </location>
</feature>
<evidence type="ECO:0000313" key="9">
    <source>
        <dbReference type="EMBL" id="TWG82243.1"/>
    </source>
</evidence>
<dbReference type="EMBL" id="VLJN01000031">
    <property type="protein sequence ID" value="TWG82243.1"/>
    <property type="molecule type" value="Genomic_DNA"/>
</dbReference>
<dbReference type="Proteomes" id="UP000318141">
    <property type="component" value="Unassembled WGS sequence"/>
</dbReference>
<keyword evidence="5 8" id="KW-0093">Biotin biosynthesis</keyword>
<feature type="binding site" evidence="8">
    <location>
        <begin position="20"/>
        <end position="25"/>
    </location>
    <ligand>
        <name>ATP</name>
        <dbReference type="ChEBI" id="CHEBI:30616"/>
    </ligand>
</feature>
<proteinExistence type="inferred from homology"/>
<keyword evidence="3 8" id="KW-0479">Metal-binding</keyword>
<dbReference type="UniPathway" id="UPA00078">
    <property type="reaction ID" value="UER00161"/>
</dbReference>
<feature type="binding site" evidence="8">
    <location>
        <begin position="123"/>
        <end position="126"/>
    </location>
    <ligand>
        <name>ATP</name>
        <dbReference type="ChEBI" id="CHEBI:30616"/>
    </ligand>
</feature>
<feature type="binding site" evidence="8">
    <location>
        <position position="123"/>
    </location>
    <ligand>
        <name>Mg(2+)</name>
        <dbReference type="ChEBI" id="CHEBI:18420"/>
    </ligand>
</feature>
<organism evidence="9 10">
    <name type="scientific">Cupriavidus gilardii J11</name>
    <dbReference type="NCBI Taxonomy" id="936133"/>
    <lineage>
        <taxon>Bacteria</taxon>
        <taxon>Pseudomonadati</taxon>
        <taxon>Pseudomonadota</taxon>
        <taxon>Betaproteobacteria</taxon>
        <taxon>Burkholderiales</taxon>
        <taxon>Burkholderiaceae</taxon>
        <taxon>Cupriavidus</taxon>
    </lineage>
</organism>
<feature type="binding site" evidence="8">
    <location>
        <position position="62"/>
    </location>
    <ligand>
        <name>ATP</name>
        <dbReference type="ChEBI" id="CHEBI:30616"/>
    </ligand>
</feature>
<comment type="subunit">
    <text evidence="8">Homodimer.</text>
</comment>
<evidence type="ECO:0000256" key="8">
    <source>
        <dbReference type="HAMAP-Rule" id="MF_00336"/>
    </source>
</evidence>
<dbReference type="Gene3D" id="3.40.50.300">
    <property type="entry name" value="P-loop containing nucleotide triphosphate hydrolases"/>
    <property type="match status" value="1"/>
</dbReference>
<dbReference type="HAMAP" id="MF_00336">
    <property type="entry name" value="BioD"/>
    <property type="match status" value="1"/>
</dbReference>
<comment type="similarity">
    <text evidence="8">Belongs to the dethiobiotin synthetase family.</text>
</comment>
<name>A0A562BAQ6_9BURK</name>
<dbReference type="PANTHER" id="PTHR43210">
    <property type="entry name" value="DETHIOBIOTIN SYNTHETASE"/>
    <property type="match status" value="1"/>
</dbReference>
<dbReference type="EC" id="6.3.3.3" evidence="8"/>
<comment type="function">
    <text evidence="8">Catalyzes a mechanistically unusual reaction, the ATP-dependent insertion of CO2 between the N7 and N8 nitrogen atoms of 7,8-diaminopelargonic acid (DAPA, also called 7,8-diammoniononanoate) to form a ureido ring.</text>
</comment>
<dbReference type="InterPro" id="IPR027417">
    <property type="entry name" value="P-loop_NTPase"/>
</dbReference>
<evidence type="ECO:0000256" key="3">
    <source>
        <dbReference type="ARBA" id="ARBA00022723"/>
    </source>
</evidence>